<dbReference type="AlphaFoldDB" id="A0A0D6LU40"/>
<dbReference type="Proteomes" id="UP000054495">
    <property type="component" value="Unassembled WGS sequence"/>
</dbReference>
<reference evidence="2 3" key="1">
    <citation type="submission" date="2013-05" db="EMBL/GenBank/DDBJ databases">
        <title>Draft genome of the parasitic nematode Anyclostoma ceylanicum.</title>
        <authorList>
            <person name="Mitreva M."/>
        </authorList>
    </citation>
    <scope>NUCLEOTIDE SEQUENCE [LARGE SCALE GENOMIC DNA]</scope>
</reference>
<proteinExistence type="predicted"/>
<dbReference type="EMBL" id="KE124931">
    <property type="protein sequence ID" value="EPB74718.1"/>
    <property type="molecule type" value="Genomic_DNA"/>
</dbReference>
<organism evidence="2 3">
    <name type="scientific">Ancylostoma ceylanicum</name>
    <dbReference type="NCBI Taxonomy" id="53326"/>
    <lineage>
        <taxon>Eukaryota</taxon>
        <taxon>Metazoa</taxon>
        <taxon>Ecdysozoa</taxon>
        <taxon>Nematoda</taxon>
        <taxon>Chromadorea</taxon>
        <taxon>Rhabditida</taxon>
        <taxon>Rhabditina</taxon>
        <taxon>Rhabditomorpha</taxon>
        <taxon>Strongyloidea</taxon>
        <taxon>Ancylostomatidae</taxon>
        <taxon>Ancylostomatinae</taxon>
        <taxon>Ancylostoma</taxon>
    </lineage>
</organism>
<evidence type="ECO:0000313" key="3">
    <source>
        <dbReference type="Proteomes" id="UP000054495"/>
    </source>
</evidence>
<gene>
    <name evidence="2" type="ORF">ANCCEY_06201</name>
</gene>
<evidence type="ECO:0000313" key="2">
    <source>
        <dbReference type="EMBL" id="EPB74718.1"/>
    </source>
</evidence>
<feature type="compositionally biased region" description="Basic and acidic residues" evidence="1">
    <location>
        <begin position="23"/>
        <end position="40"/>
    </location>
</feature>
<accession>A0A0D6LU40</accession>
<evidence type="ECO:0000256" key="1">
    <source>
        <dbReference type="SAM" id="MobiDB-lite"/>
    </source>
</evidence>
<sequence length="210" mass="23293">MVTVEIVTAEKADLAKSSGQMGGKRETDKDVSGQHEPPETKHFGFGVIDEMILHDCDVLQLRRRLFIRSPGPAHFPRLSKLGISDHNLRLILNDLRRKECSSSAPTGPIKRLQREATIKVSKMSIQLTERVELLDSSVTIGKIDVQRGKENEKSKNGLTAVTVGAKDLTELTQPIRNPDRAPIQIVKKPKLAKHLKQTLLKLSEAPKANS</sequence>
<keyword evidence="3" id="KW-1185">Reference proteome</keyword>
<name>A0A0D6LU40_9BILA</name>
<protein>
    <submittedName>
        <fullName evidence="2">Uncharacterized protein</fullName>
    </submittedName>
</protein>
<feature type="region of interest" description="Disordered" evidence="1">
    <location>
        <begin position="14"/>
        <end position="40"/>
    </location>
</feature>